<dbReference type="SMART" id="SM00892">
    <property type="entry name" value="Endonuclease_NS"/>
    <property type="match status" value="1"/>
</dbReference>
<keyword evidence="3 10" id="KW-0540">Nuclease</keyword>
<dbReference type="GO" id="GO:0003676">
    <property type="term" value="F:nucleic acid binding"/>
    <property type="evidence" value="ECO:0007669"/>
    <property type="project" value="InterPro"/>
</dbReference>
<reference evidence="15" key="1">
    <citation type="journal article" date="2017" name="Nucleic Acids Res.">
        <title>Systematic classification of the His-Me finger superfamily.</title>
        <authorList>
            <person name="Jablonska J."/>
            <person name="Matelska D."/>
            <person name="Steczkiewicz K."/>
            <person name="Ginalski K."/>
        </authorList>
    </citation>
    <scope>NUCLEOTIDE SEQUENCE</scope>
</reference>
<evidence type="ECO:0000256" key="9">
    <source>
        <dbReference type="PIRSR" id="PIRSR640255-2"/>
    </source>
</evidence>
<dbReference type="InterPro" id="IPR040255">
    <property type="entry name" value="Non-specific_endonuclease"/>
</dbReference>
<keyword evidence="14" id="KW-1185">Reference proteome</keyword>
<evidence type="ECO:0000256" key="4">
    <source>
        <dbReference type="ARBA" id="ARBA00022723"/>
    </source>
</evidence>
<dbReference type="InterPro" id="IPR001604">
    <property type="entry name" value="Endo_G_ENPP1-like_dom"/>
</dbReference>
<keyword evidence="6 10" id="KW-0378">Hydrolase</keyword>
<protein>
    <recommendedName>
        <fullName evidence="10">Endonuclease</fullName>
        <ecNumber evidence="10">3.1.30.-</ecNumber>
    </recommendedName>
</protein>
<dbReference type="PANTHER" id="PTHR13966">
    <property type="entry name" value="ENDONUCLEASE RELATED"/>
    <property type="match status" value="1"/>
</dbReference>
<dbReference type="Pfam" id="PF01223">
    <property type="entry name" value="Endonuclease_NS"/>
    <property type="match status" value="1"/>
</dbReference>
<evidence type="ECO:0000256" key="5">
    <source>
        <dbReference type="ARBA" id="ARBA00022759"/>
    </source>
</evidence>
<evidence type="ECO:0000256" key="7">
    <source>
        <dbReference type="ARBA" id="ARBA00022842"/>
    </source>
</evidence>
<dbReference type="RefSeq" id="WP_028310996.1">
    <property type="nucleotide sequence ID" value="NZ_AXWS01000008.1"/>
</dbReference>
<dbReference type="EC" id="3.1.30.-" evidence="10"/>
<keyword evidence="4 9" id="KW-0479">Metal-binding</keyword>
<evidence type="ECO:0000256" key="3">
    <source>
        <dbReference type="ARBA" id="ARBA00022722"/>
    </source>
</evidence>
<feature type="domain" description="DNA/RNA non-specific endonuclease/pyrophosphatase/phosphodiesterase" evidence="13">
    <location>
        <begin position="54"/>
        <end position="246"/>
    </location>
</feature>
<feature type="binding site" evidence="9">
    <location>
        <position position="149"/>
    </location>
    <ligand>
        <name>Mg(2+)</name>
        <dbReference type="ChEBI" id="CHEBI:18420"/>
        <note>catalytic</note>
    </ligand>
</feature>
<dbReference type="PROSITE" id="PS01070">
    <property type="entry name" value="NUCLEASE_NON_SPEC"/>
    <property type="match status" value="1"/>
</dbReference>
<evidence type="ECO:0000259" key="13">
    <source>
        <dbReference type="SMART" id="SM00892"/>
    </source>
</evidence>
<dbReference type="InterPro" id="IPR018524">
    <property type="entry name" value="DNA/RNA_endonuclease_AS"/>
</dbReference>
<sequence length="247" mass="27072">MQSHLTARLFGAAVLTLSAFTTHAAGFADCPQFFPSGRAPQIPNASARAPRELCFDAFAVLHSGQSKTPIFSVERLTREQLADAADEERTNRFYPEARLPSADRAQLDDYQGSGFDRGHMAPAADMPTAQAMAQSFSLANMVPQAPQNNRRAWAAIEKATRQYVKRAAGPVFVFSGPVFEGRAETIGPDRVWVPSYLFKVVYDASTRRAWVHWIANTDEAKAGKPISYSEFVSRTGLDLLSGQVVSD</sequence>
<evidence type="ECO:0000256" key="11">
    <source>
        <dbReference type="SAM" id="SignalP"/>
    </source>
</evidence>
<dbReference type="Gene3D" id="3.40.570.10">
    <property type="entry name" value="Extracellular Endonuclease, subunit A"/>
    <property type="match status" value="1"/>
</dbReference>
<accession>A0A8B6X2T3</accession>
<dbReference type="GO" id="GO:0004521">
    <property type="term" value="F:RNA endonuclease activity"/>
    <property type="evidence" value="ECO:0007669"/>
    <property type="project" value="TreeGrafter"/>
</dbReference>
<feature type="chain" id="PRO_5034666173" description="Endonuclease" evidence="11">
    <location>
        <begin position="25"/>
        <end position="247"/>
    </location>
</feature>
<name>A0A8B6X2T3_9BURK</name>
<reference evidence="15" key="2">
    <citation type="submission" date="2025-08" db="UniProtKB">
        <authorList>
            <consortium name="RefSeq"/>
        </authorList>
    </citation>
    <scope>IDENTIFICATION</scope>
</reference>
<evidence type="ECO:0000259" key="12">
    <source>
        <dbReference type="SMART" id="SM00477"/>
    </source>
</evidence>
<dbReference type="Proteomes" id="UP000675920">
    <property type="component" value="Unplaced"/>
</dbReference>
<evidence type="ECO:0000256" key="10">
    <source>
        <dbReference type="RuleBase" id="RU366055"/>
    </source>
</evidence>
<comment type="cofactor">
    <cofactor evidence="1 10">
        <name>Mg(2+)</name>
        <dbReference type="ChEBI" id="CHEBI:18420"/>
    </cofactor>
</comment>
<dbReference type="GO" id="GO:0000014">
    <property type="term" value="F:single-stranded DNA endodeoxyribonuclease activity"/>
    <property type="evidence" value="ECO:0007669"/>
    <property type="project" value="TreeGrafter"/>
</dbReference>
<keyword evidence="11" id="KW-0732">Signal</keyword>
<dbReference type="SMART" id="SM00477">
    <property type="entry name" value="NUC"/>
    <property type="match status" value="1"/>
</dbReference>
<keyword evidence="5 10" id="KW-0255">Endonuclease</keyword>
<comment type="similarity">
    <text evidence="2 10">Belongs to the DNA/RNA non-specific endonuclease family.</text>
</comment>
<feature type="signal peptide" evidence="11">
    <location>
        <begin position="1"/>
        <end position="24"/>
    </location>
</feature>
<dbReference type="GO" id="GO:0046872">
    <property type="term" value="F:metal ion binding"/>
    <property type="evidence" value="ECO:0007669"/>
    <property type="project" value="UniProtKB-KW"/>
</dbReference>
<dbReference type="OrthoDB" id="9811262at2"/>
<keyword evidence="7" id="KW-0460">Magnesium</keyword>
<dbReference type="InterPro" id="IPR020821">
    <property type="entry name" value="ENPP1-3/EXOG-like_nuc-like"/>
</dbReference>
<feature type="active site" description="Proton acceptor" evidence="8">
    <location>
        <position position="119"/>
    </location>
</feature>
<dbReference type="InterPro" id="IPR044925">
    <property type="entry name" value="His-Me_finger_sf"/>
</dbReference>
<evidence type="ECO:0000313" key="14">
    <source>
        <dbReference type="Proteomes" id="UP000675920"/>
    </source>
</evidence>
<evidence type="ECO:0000313" key="15">
    <source>
        <dbReference type="RefSeq" id="WP_028310996.1"/>
    </source>
</evidence>
<proteinExistence type="inferred from homology"/>
<evidence type="ECO:0000256" key="6">
    <source>
        <dbReference type="ARBA" id="ARBA00022801"/>
    </source>
</evidence>
<feature type="domain" description="ENPP1-3/EXOG-like endonuclease/phosphodiesterase" evidence="12">
    <location>
        <begin position="55"/>
        <end position="246"/>
    </location>
</feature>
<dbReference type="AlphaFoldDB" id="A0A8B6X2T3"/>
<evidence type="ECO:0000256" key="8">
    <source>
        <dbReference type="PIRSR" id="PIRSR640255-1"/>
    </source>
</evidence>
<dbReference type="InterPro" id="IPR044929">
    <property type="entry name" value="DNA/RNA_non-sp_Endonuclease_sf"/>
</dbReference>
<dbReference type="PANTHER" id="PTHR13966:SF5">
    <property type="entry name" value="ENDONUCLEASE G, MITOCHONDRIAL"/>
    <property type="match status" value="1"/>
</dbReference>
<evidence type="ECO:0000256" key="1">
    <source>
        <dbReference type="ARBA" id="ARBA00001946"/>
    </source>
</evidence>
<dbReference type="SUPFAM" id="SSF54060">
    <property type="entry name" value="His-Me finger endonucleases"/>
    <property type="match status" value="1"/>
</dbReference>
<evidence type="ECO:0000256" key="2">
    <source>
        <dbReference type="ARBA" id="ARBA00010052"/>
    </source>
</evidence>
<organism evidence="14 15">
    <name type="scientific">Derxia gummosa DSM 723</name>
    <dbReference type="NCBI Taxonomy" id="1121388"/>
    <lineage>
        <taxon>Bacteria</taxon>
        <taxon>Pseudomonadati</taxon>
        <taxon>Pseudomonadota</taxon>
        <taxon>Betaproteobacteria</taxon>
        <taxon>Burkholderiales</taxon>
        <taxon>Alcaligenaceae</taxon>
        <taxon>Derxia</taxon>
    </lineage>
</organism>